<dbReference type="Gene3D" id="3.50.50.60">
    <property type="entry name" value="FAD/NAD(P)-binding domain"/>
    <property type="match status" value="1"/>
</dbReference>
<protein>
    <submittedName>
        <fullName evidence="2">FAD/NAD(P)-binding domain-containing protein</fullName>
    </submittedName>
</protein>
<dbReference type="Pfam" id="PF13738">
    <property type="entry name" value="Pyr_redox_3"/>
    <property type="match status" value="1"/>
</dbReference>
<dbReference type="SUPFAM" id="SSF51905">
    <property type="entry name" value="FAD/NAD(P)-binding domain"/>
    <property type="match status" value="1"/>
</dbReference>
<dbReference type="PANTHER" id="PTHR43539:SF68">
    <property type="entry name" value="FLAVIN-BINDING MONOOXYGENASE-LIKE PROTEIN (AFU_ORTHOLOGUE AFUA_4G09220)"/>
    <property type="match status" value="1"/>
</dbReference>
<dbReference type="GO" id="GO:0004497">
    <property type="term" value="F:monooxygenase activity"/>
    <property type="evidence" value="ECO:0007669"/>
    <property type="project" value="TreeGrafter"/>
</dbReference>
<organism evidence="2 3">
    <name type="scientific">Trichodelitschia bisporula</name>
    <dbReference type="NCBI Taxonomy" id="703511"/>
    <lineage>
        <taxon>Eukaryota</taxon>
        <taxon>Fungi</taxon>
        <taxon>Dikarya</taxon>
        <taxon>Ascomycota</taxon>
        <taxon>Pezizomycotina</taxon>
        <taxon>Dothideomycetes</taxon>
        <taxon>Dothideomycetes incertae sedis</taxon>
        <taxon>Phaeotrichales</taxon>
        <taxon>Phaeotrichaceae</taxon>
        <taxon>Trichodelitschia</taxon>
    </lineage>
</organism>
<dbReference type="InterPro" id="IPR036188">
    <property type="entry name" value="FAD/NAD-bd_sf"/>
</dbReference>
<dbReference type="GO" id="GO:0050660">
    <property type="term" value="F:flavin adenine dinucleotide binding"/>
    <property type="evidence" value="ECO:0007669"/>
    <property type="project" value="TreeGrafter"/>
</dbReference>
<evidence type="ECO:0000313" key="3">
    <source>
        <dbReference type="Proteomes" id="UP000799640"/>
    </source>
</evidence>
<keyword evidence="3" id="KW-1185">Reference proteome</keyword>
<dbReference type="EMBL" id="ML996687">
    <property type="protein sequence ID" value="KAF2405184.1"/>
    <property type="molecule type" value="Genomic_DNA"/>
</dbReference>
<name>A0A6G1IAH8_9PEZI</name>
<evidence type="ECO:0000256" key="1">
    <source>
        <dbReference type="ARBA" id="ARBA00023002"/>
    </source>
</evidence>
<dbReference type="OrthoDB" id="74360at2759"/>
<reference evidence="2" key="1">
    <citation type="journal article" date="2020" name="Stud. Mycol.">
        <title>101 Dothideomycetes genomes: a test case for predicting lifestyles and emergence of pathogens.</title>
        <authorList>
            <person name="Haridas S."/>
            <person name="Albert R."/>
            <person name="Binder M."/>
            <person name="Bloem J."/>
            <person name="Labutti K."/>
            <person name="Salamov A."/>
            <person name="Andreopoulos B."/>
            <person name="Baker S."/>
            <person name="Barry K."/>
            <person name="Bills G."/>
            <person name="Bluhm B."/>
            <person name="Cannon C."/>
            <person name="Castanera R."/>
            <person name="Culley D."/>
            <person name="Daum C."/>
            <person name="Ezra D."/>
            <person name="Gonzalez J."/>
            <person name="Henrissat B."/>
            <person name="Kuo A."/>
            <person name="Liang C."/>
            <person name="Lipzen A."/>
            <person name="Lutzoni F."/>
            <person name="Magnuson J."/>
            <person name="Mondo S."/>
            <person name="Nolan M."/>
            <person name="Ohm R."/>
            <person name="Pangilinan J."/>
            <person name="Park H.-J."/>
            <person name="Ramirez L."/>
            <person name="Alfaro M."/>
            <person name="Sun H."/>
            <person name="Tritt A."/>
            <person name="Yoshinaga Y."/>
            <person name="Zwiers L.-H."/>
            <person name="Turgeon B."/>
            <person name="Goodwin S."/>
            <person name="Spatafora J."/>
            <person name="Crous P."/>
            <person name="Grigoriev I."/>
        </authorList>
    </citation>
    <scope>NUCLEOTIDE SEQUENCE</scope>
    <source>
        <strain evidence="2">CBS 262.69</strain>
    </source>
</reference>
<dbReference type="Proteomes" id="UP000799640">
    <property type="component" value="Unassembled WGS sequence"/>
</dbReference>
<dbReference type="InterPro" id="IPR050982">
    <property type="entry name" value="Auxin_biosynth/cation_transpt"/>
</dbReference>
<keyword evidence="1" id="KW-0560">Oxidoreductase</keyword>
<dbReference type="PANTHER" id="PTHR43539">
    <property type="entry name" value="FLAVIN-BINDING MONOOXYGENASE-LIKE PROTEIN (AFU_ORTHOLOGUE AFUA_4G09220)"/>
    <property type="match status" value="1"/>
</dbReference>
<accession>A0A6G1IAH8</accession>
<sequence>MVKPTKPTRTPAFPISKLPGALPTTSVPDGIDPLPVAEDCLSRLQDLDDTLISSQTIWRDLYALTGTVRTLHGAANVVPAWRKLWSDHQPVNHRITPGSVKIVRPPGPPTSWVEAKITFQTSGVPPLLCSGILRIVHDSQTWKLWTMITMLQGIDGLGNVDECEPVVDWQVERPLTPFSDSNGSNVHDCVVVGAGMSGLCVAGYLKALGVSAVVLEKNAYIGQNWTDRYDSVRIHTSRAYGQLPFARMWGPEYPYHLGINDLKEGYQKFVKMYGLDVWLSTTLVKSTWDAKERTWTLKIAHLGLEMTIKTRHIVLAIGGGGQEPRMPTLQDRESFSGLVLHSAQYKSATEWSGLKGVVIGTANSGHDVANDMLRAGLSSVTMVQRGRTPVLPVEYYQRIYDPIYNDEVPVAVSDGIMMTTPTAIARQMAMRAISNFASQDSERFDSLERAGFRAERNMDLYHCLLERFGGHYLDVGVSRKISAGFIRMKSDAVLTGYTESGLRFDDGSTLDADVVVFATGFEGNMRLSASKFFDREVDEKLEDWWCVDCEGEMRGGWKPIGHPGVWFTGGNVAQARFFGRFLALQIKADLEGVPFKIYSERPALAQL</sequence>
<dbReference type="AlphaFoldDB" id="A0A6G1IAH8"/>
<gene>
    <name evidence="2" type="ORF">EJ06DRAFT_16290</name>
</gene>
<proteinExistence type="predicted"/>
<evidence type="ECO:0000313" key="2">
    <source>
        <dbReference type="EMBL" id="KAF2405184.1"/>
    </source>
</evidence>